<reference evidence="4" key="1">
    <citation type="submission" date="2012-12" db="EMBL/GenBank/DDBJ databases">
        <authorList>
            <person name="Hellsten U."/>
            <person name="Grimwood J."/>
            <person name="Chapman J.A."/>
            <person name="Shapiro H."/>
            <person name="Aerts A."/>
            <person name="Otillar R.P."/>
            <person name="Terry A.Y."/>
            <person name="Boore J.L."/>
            <person name="Simakov O."/>
            <person name="Marletaz F."/>
            <person name="Cho S.-J."/>
            <person name="Edsinger-Gonzales E."/>
            <person name="Havlak P."/>
            <person name="Kuo D.-H."/>
            <person name="Larsson T."/>
            <person name="Lv J."/>
            <person name="Arendt D."/>
            <person name="Savage R."/>
            <person name="Osoegawa K."/>
            <person name="de Jong P."/>
            <person name="Lindberg D.R."/>
            <person name="Seaver E.C."/>
            <person name="Weisblat D.A."/>
            <person name="Putnam N.H."/>
            <person name="Grigoriev I.V."/>
            <person name="Rokhsar D.S."/>
        </authorList>
    </citation>
    <scope>NUCLEOTIDE SEQUENCE</scope>
    <source>
        <strain evidence="4">I ESC-2004</strain>
    </source>
</reference>
<accession>R7TJP9</accession>
<dbReference type="OrthoDB" id="6156557at2759"/>
<dbReference type="EnsemblMetazoa" id="CapteT217552">
    <property type="protein sequence ID" value="CapteP217552"/>
    <property type="gene ID" value="CapteG217552"/>
</dbReference>
<dbReference type="EMBL" id="KB310559">
    <property type="protein sequence ID" value="ELT91305.1"/>
    <property type="molecule type" value="Genomic_DNA"/>
</dbReference>
<protein>
    <recommendedName>
        <fullName evidence="5">Farnesoic acid O-methyl transferase domain-containing protein</fullName>
    </recommendedName>
</protein>
<evidence type="ECO:0000313" key="4">
    <source>
        <dbReference type="Proteomes" id="UP000014760"/>
    </source>
</evidence>
<feature type="signal peptide" evidence="1">
    <location>
        <begin position="1"/>
        <end position="18"/>
    </location>
</feature>
<sequence length="202" mass="22497">MKIFAFLILVLFADFAMGNDIRMSFAAKLTKGESHLVITDFADADDFYVGVKACTGAQVIFKNPMLPNSLRVIIGAPKTNTAQLWNAVKILLVDSGEVVLDCNEMKYFWMNKANGVLTVGRGLQSGTDIILQYSLPDGFIWGDIFFVQFGEDEAEFEKQVKAPYFLITYLNHLTLSVYHVQSSTEFSAGSTQTFTTAQFQRG</sequence>
<dbReference type="HOGENOM" id="CLU_104324_1_0_1"/>
<name>R7TJP9_CAPTE</name>
<organism evidence="2">
    <name type="scientific">Capitella teleta</name>
    <name type="common">Polychaete worm</name>
    <dbReference type="NCBI Taxonomy" id="283909"/>
    <lineage>
        <taxon>Eukaryota</taxon>
        <taxon>Metazoa</taxon>
        <taxon>Spiralia</taxon>
        <taxon>Lophotrochozoa</taxon>
        <taxon>Annelida</taxon>
        <taxon>Polychaeta</taxon>
        <taxon>Sedentaria</taxon>
        <taxon>Scolecida</taxon>
        <taxon>Capitellidae</taxon>
        <taxon>Capitella</taxon>
    </lineage>
</organism>
<dbReference type="EMBL" id="AMQN01013865">
    <property type="status" value="NOT_ANNOTATED_CDS"/>
    <property type="molecule type" value="Genomic_DNA"/>
</dbReference>
<evidence type="ECO:0000313" key="2">
    <source>
        <dbReference type="EMBL" id="ELT91305.1"/>
    </source>
</evidence>
<reference evidence="3" key="3">
    <citation type="submission" date="2015-06" db="UniProtKB">
        <authorList>
            <consortium name="EnsemblMetazoa"/>
        </authorList>
    </citation>
    <scope>IDENTIFICATION</scope>
</reference>
<dbReference type="Proteomes" id="UP000014760">
    <property type="component" value="Unassembled WGS sequence"/>
</dbReference>
<keyword evidence="1" id="KW-0732">Signal</keyword>
<gene>
    <name evidence="2" type="ORF">CAPTEDRAFT_217552</name>
</gene>
<keyword evidence="4" id="KW-1185">Reference proteome</keyword>
<evidence type="ECO:0000256" key="1">
    <source>
        <dbReference type="SAM" id="SignalP"/>
    </source>
</evidence>
<evidence type="ECO:0008006" key="5">
    <source>
        <dbReference type="Google" id="ProtNLM"/>
    </source>
</evidence>
<evidence type="ECO:0000313" key="3">
    <source>
        <dbReference type="EnsemblMetazoa" id="CapteP217552"/>
    </source>
</evidence>
<reference evidence="2 4" key="2">
    <citation type="journal article" date="2013" name="Nature">
        <title>Insights into bilaterian evolution from three spiralian genomes.</title>
        <authorList>
            <person name="Simakov O."/>
            <person name="Marletaz F."/>
            <person name="Cho S.J."/>
            <person name="Edsinger-Gonzales E."/>
            <person name="Havlak P."/>
            <person name="Hellsten U."/>
            <person name="Kuo D.H."/>
            <person name="Larsson T."/>
            <person name="Lv J."/>
            <person name="Arendt D."/>
            <person name="Savage R."/>
            <person name="Osoegawa K."/>
            <person name="de Jong P."/>
            <person name="Grimwood J."/>
            <person name="Chapman J.A."/>
            <person name="Shapiro H."/>
            <person name="Aerts A."/>
            <person name="Otillar R.P."/>
            <person name="Terry A.Y."/>
            <person name="Boore J.L."/>
            <person name="Grigoriev I.V."/>
            <person name="Lindberg D.R."/>
            <person name="Seaver E.C."/>
            <person name="Weisblat D.A."/>
            <person name="Putnam N.H."/>
            <person name="Rokhsar D.S."/>
        </authorList>
    </citation>
    <scope>NUCLEOTIDE SEQUENCE</scope>
    <source>
        <strain evidence="2 4">I ESC-2004</strain>
    </source>
</reference>
<proteinExistence type="predicted"/>
<dbReference type="AlphaFoldDB" id="R7TJP9"/>
<feature type="chain" id="PRO_5008787067" description="Farnesoic acid O-methyl transferase domain-containing protein" evidence="1">
    <location>
        <begin position="19"/>
        <end position="202"/>
    </location>
</feature>